<dbReference type="GO" id="GO:0005737">
    <property type="term" value="C:cytoplasm"/>
    <property type="evidence" value="ECO:0007669"/>
    <property type="project" value="InterPro"/>
</dbReference>
<dbReference type="Pfam" id="PF02826">
    <property type="entry name" value="2-Hacid_dh_C"/>
    <property type="match status" value="1"/>
</dbReference>
<dbReference type="EMBL" id="LN614827">
    <property type="protein sequence ID" value="CEG56429.1"/>
    <property type="molecule type" value="Genomic_DNA"/>
</dbReference>
<keyword evidence="2" id="KW-0963">Cytoplasm</keyword>
<dbReference type="GO" id="GO:0033711">
    <property type="term" value="F:4-phosphoerythronate dehydrogenase activity"/>
    <property type="evidence" value="ECO:0007669"/>
    <property type="project" value="UniProtKB-EC"/>
</dbReference>
<keyword evidence="4" id="KW-0520">NAD</keyword>
<name>A0A098G364_9GAMM</name>
<protein>
    <submittedName>
        <fullName evidence="7">Erythronate-4-phosphate dehydrogenase</fullName>
        <ecNumber evidence="7">1.1.1.290</ecNumber>
    </submittedName>
</protein>
<dbReference type="KEGG" id="lfa:LFA_0990"/>
<organism evidence="7 8">
    <name type="scientific">Legionella fallonii LLAP-10</name>
    <dbReference type="NCBI Taxonomy" id="1212491"/>
    <lineage>
        <taxon>Bacteria</taxon>
        <taxon>Pseudomonadati</taxon>
        <taxon>Pseudomonadota</taxon>
        <taxon>Gammaproteobacteria</taxon>
        <taxon>Legionellales</taxon>
        <taxon>Legionellaceae</taxon>
        <taxon>Legionella</taxon>
    </lineage>
</organism>
<dbReference type="STRING" id="1212491.LFA_0990"/>
<dbReference type="PANTHER" id="PTHR43761:SF1">
    <property type="entry name" value="D-ISOMER SPECIFIC 2-HYDROXYACID DEHYDROGENASE CATALYTIC DOMAIN-CONTAINING PROTEIN-RELATED"/>
    <property type="match status" value="1"/>
</dbReference>
<feature type="domain" description="D-isomer specific 2-hydroxyacid dehydrogenase NAD-binding" evidence="6">
    <location>
        <begin position="110"/>
        <end position="250"/>
    </location>
</feature>
<accession>A0A098G364</accession>
<dbReference type="AlphaFoldDB" id="A0A098G364"/>
<dbReference type="GO" id="GO:0008615">
    <property type="term" value="P:pyridoxine biosynthetic process"/>
    <property type="evidence" value="ECO:0007669"/>
    <property type="project" value="UniProtKB-KW"/>
</dbReference>
<keyword evidence="3 7" id="KW-0560">Oxidoreductase</keyword>
<evidence type="ECO:0000313" key="7">
    <source>
        <dbReference type="EMBL" id="CEG56429.1"/>
    </source>
</evidence>
<dbReference type="RefSeq" id="WP_045095092.1">
    <property type="nucleotide sequence ID" value="NZ_LN614827.1"/>
</dbReference>
<comment type="similarity">
    <text evidence="1">Belongs to the D-isomer specific 2-hydroxyacid dehydrogenase family.</text>
</comment>
<keyword evidence="5" id="KW-0664">Pyridoxine biosynthesis</keyword>
<dbReference type="PANTHER" id="PTHR43761">
    <property type="entry name" value="D-ISOMER SPECIFIC 2-HYDROXYACID DEHYDROGENASE FAMILY PROTEIN (AFU_ORTHOLOGUE AFUA_1G13630)"/>
    <property type="match status" value="1"/>
</dbReference>
<dbReference type="HOGENOM" id="CLU_019796_4_0_6"/>
<evidence type="ECO:0000256" key="5">
    <source>
        <dbReference type="ARBA" id="ARBA00023096"/>
    </source>
</evidence>
<sequence length="354" mass="39840">MKILADASLPGLDIAFPKPFILSLYSNEQELCSMLDGQDILLCRSTLKVNQELLKEHHLKCVATATSGTDHLDHFFLRSQNIPIIDAKGSNASSVADYVIASLAYLDQQHLITSKHVGIIGMGEVGKRVYARLKAANFHIQPYDPPREQWDQQFKSCELEQLLAMDILCIHAELHNIAPYPSLNLLNKDFLDQLKPGCIIINAARGGIVNEEALLKTQQNLIYCTDVFLNEPSIDKRIVEKATLCTPHIAGHSLEAKWTAVAVVSEKLHELIGLPVPQFDLPPQDLQITLNQTQSWQELILSLYNPFAETSYLKQAHSKEEAFLKLRKQHQKRHDFSLYSDLITDRNIKSLMGA</sequence>
<dbReference type="InterPro" id="IPR036291">
    <property type="entry name" value="NAD(P)-bd_dom_sf"/>
</dbReference>
<dbReference type="Gene3D" id="3.40.50.720">
    <property type="entry name" value="NAD(P)-binding Rossmann-like Domain"/>
    <property type="match status" value="2"/>
</dbReference>
<gene>
    <name evidence="7" type="primary">pdxB</name>
    <name evidence="7" type="ORF">LFA_0990</name>
</gene>
<evidence type="ECO:0000256" key="2">
    <source>
        <dbReference type="ARBA" id="ARBA00022490"/>
    </source>
</evidence>
<keyword evidence="8" id="KW-1185">Reference proteome</keyword>
<evidence type="ECO:0000259" key="6">
    <source>
        <dbReference type="Pfam" id="PF02826"/>
    </source>
</evidence>
<dbReference type="CDD" id="cd12158">
    <property type="entry name" value="ErythrP_dh"/>
    <property type="match status" value="1"/>
</dbReference>
<dbReference type="InterPro" id="IPR050418">
    <property type="entry name" value="D-iso_2-hydroxyacid_DH_PdxB"/>
</dbReference>
<dbReference type="SUPFAM" id="SSF52283">
    <property type="entry name" value="Formate/glycerate dehydrogenase catalytic domain-like"/>
    <property type="match status" value="1"/>
</dbReference>
<dbReference type="InterPro" id="IPR020921">
    <property type="entry name" value="Erythronate-4-P_DHase"/>
</dbReference>
<reference evidence="8" key="1">
    <citation type="submission" date="2014-09" db="EMBL/GenBank/DDBJ databases">
        <authorList>
            <person name="Gomez-Valero L."/>
        </authorList>
    </citation>
    <scope>NUCLEOTIDE SEQUENCE [LARGE SCALE GENOMIC DNA]</scope>
    <source>
        <strain evidence="8">ATCC700992</strain>
    </source>
</reference>
<dbReference type="PROSITE" id="PS00671">
    <property type="entry name" value="D_2_HYDROXYACID_DH_3"/>
    <property type="match status" value="1"/>
</dbReference>
<proteinExistence type="inferred from homology"/>
<dbReference type="InterPro" id="IPR006140">
    <property type="entry name" value="D-isomer_DH_NAD-bd"/>
</dbReference>
<dbReference type="InterPro" id="IPR029753">
    <property type="entry name" value="D-isomer_DH_CS"/>
</dbReference>
<evidence type="ECO:0000256" key="4">
    <source>
        <dbReference type="ARBA" id="ARBA00023027"/>
    </source>
</evidence>
<dbReference type="EC" id="1.1.1.290" evidence="7"/>
<evidence type="ECO:0000256" key="1">
    <source>
        <dbReference type="ARBA" id="ARBA00005854"/>
    </source>
</evidence>
<dbReference type="GO" id="GO:0051287">
    <property type="term" value="F:NAD binding"/>
    <property type="evidence" value="ECO:0007669"/>
    <property type="project" value="InterPro"/>
</dbReference>
<evidence type="ECO:0000256" key="3">
    <source>
        <dbReference type="ARBA" id="ARBA00023002"/>
    </source>
</evidence>
<dbReference type="OrthoDB" id="9770208at2"/>
<dbReference type="Proteomes" id="UP000032430">
    <property type="component" value="Chromosome I"/>
</dbReference>
<dbReference type="SUPFAM" id="SSF51735">
    <property type="entry name" value="NAD(P)-binding Rossmann-fold domains"/>
    <property type="match status" value="1"/>
</dbReference>
<evidence type="ECO:0000313" key="8">
    <source>
        <dbReference type="Proteomes" id="UP000032430"/>
    </source>
</evidence>